<feature type="transmembrane region" description="Helical" evidence="1">
    <location>
        <begin position="407"/>
        <end position="429"/>
    </location>
</feature>
<evidence type="ECO:0008006" key="4">
    <source>
        <dbReference type="Google" id="ProtNLM"/>
    </source>
</evidence>
<feature type="transmembrane region" description="Helical" evidence="1">
    <location>
        <begin position="28"/>
        <end position="47"/>
    </location>
</feature>
<accession>A0A830ESM1</accession>
<evidence type="ECO:0000313" key="2">
    <source>
        <dbReference type="EMBL" id="GGL20935.1"/>
    </source>
</evidence>
<feature type="transmembrane region" description="Helical" evidence="1">
    <location>
        <begin position="140"/>
        <end position="161"/>
    </location>
</feature>
<feature type="transmembrane region" description="Helical" evidence="1">
    <location>
        <begin position="299"/>
        <end position="320"/>
    </location>
</feature>
<keyword evidence="1" id="KW-0472">Membrane</keyword>
<feature type="transmembrane region" description="Helical" evidence="1">
    <location>
        <begin position="53"/>
        <end position="77"/>
    </location>
</feature>
<gene>
    <name evidence="2" type="ORF">GCM10009037_00280</name>
</gene>
<proteinExistence type="predicted"/>
<keyword evidence="3" id="KW-1185">Reference proteome</keyword>
<keyword evidence="1" id="KW-0812">Transmembrane</keyword>
<feature type="transmembrane region" description="Helical" evidence="1">
    <location>
        <begin position="115"/>
        <end position="134"/>
    </location>
</feature>
<feature type="transmembrane region" description="Helical" evidence="1">
    <location>
        <begin position="435"/>
        <end position="456"/>
    </location>
</feature>
<keyword evidence="1" id="KW-1133">Transmembrane helix</keyword>
<dbReference type="RefSeq" id="WP_188876373.1">
    <property type="nucleotide sequence ID" value="NZ_BMPF01000001.1"/>
</dbReference>
<dbReference type="Proteomes" id="UP000628840">
    <property type="component" value="Unassembled WGS sequence"/>
</dbReference>
<organism evidence="2 3">
    <name type="scientific">Halarchaeum grantii</name>
    <dbReference type="NCBI Taxonomy" id="1193105"/>
    <lineage>
        <taxon>Archaea</taxon>
        <taxon>Methanobacteriati</taxon>
        <taxon>Methanobacteriota</taxon>
        <taxon>Stenosarchaea group</taxon>
        <taxon>Halobacteria</taxon>
        <taxon>Halobacteriales</taxon>
        <taxon>Halobacteriaceae</taxon>
    </lineage>
</organism>
<evidence type="ECO:0000256" key="1">
    <source>
        <dbReference type="SAM" id="Phobius"/>
    </source>
</evidence>
<comment type="caution">
    <text evidence="2">The sequence shown here is derived from an EMBL/GenBank/DDBJ whole genome shotgun (WGS) entry which is preliminary data.</text>
</comment>
<dbReference type="EMBL" id="BMPF01000001">
    <property type="protein sequence ID" value="GGL20935.1"/>
    <property type="molecule type" value="Genomic_DNA"/>
</dbReference>
<feature type="transmembrane region" description="Helical" evidence="1">
    <location>
        <begin position="371"/>
        <end position="395"/>
    </location>
</feature>
<sequence length="469" mass="49255">MSTARTVLAAMFREEWRLHSELFGGRRFAAFPVFLALAGALTTWALGTTGTDAGAVVAGVHVLVLLFGLQTGTVGLLGQDAMRNLLGDVTLVVFSAHTLPVSERLLLGAFLVKDAVYYAVLFVLPISVACAPLFPLASLPLLWVTLTWTFVLGLLGTLAAVSLASRGRPGKALALVGAAGVVAAFLAGYPVGDATPYAVFVAPGVRSVALAALPPLLLAGVAAVTYDSEYEPPARTVGNGFRAWRRRAPAWDDPVFVKTMLDVERSAGGYWKVLFSAGILFAVSAFLVDLASGLVGLPVLPGVAFGSILGLTAFTTYNWLTQFDSLETYAQFPIDAGDVFRAKARAFAVLGVPVGVAFYAGAVLWRGAAVLDALCGFVLLVGLQAYLFGLTVALAGFQPNEFLFDTVLFATFTLAVVVPLVPVLVVGFVAAPLGALPATGLALVGLLLGVVGVVLYRRAVPRWRERLRE</sequence>
<feature type="transmembrane region" description="Helical" evidence="1">
    <location>
        <begin position="346"/>
        <end position="365"/>
    </location>
</feature>
<protein>
    <recommendedName>
        <fullName evidence="4">ABC-2 type transport system permease protein</fullName>
    </recommendedName>
</protein>
<dbReference type="OrthoDB" id="107643at2157"/>
<reference evidence="2 3" key="1">
    <citation type="journal article" date="2019" name="Int. J. Syst. Evol. Microbiol.">
        <title>The Global Catalogue of Microorganisms (GCM) 10K type strain sequencing project: providing services to taxonomists for standard genome sequencing and annotation.</title>
        <authorList>
            <consortium name="The Broad Institute Genomics Platform"/>
            <consortium name="The Broad Institute Genome Sequencing Center for Infectious Disease"/>
            <person name="Wu L."/>
            <person name="Ma J."/>
        </authorList>
    </citation>
    <scope>NUCLEOTIDE SEQUENCE [LARGE SCALE GENOMIC DNA]</scope>
    <source>
        <strain evidence="2 3">JCM 19585</strain>
    </source>
</reference>
<dbReference type="AlphaFoldDB" id="A0A830ESM1"/>
<name>A0A830ESM1_9EURY</name>
<feature type="transmembrane region" description="Helical" evidence="1">
    <location>
        <begin position="204"/>
        <end position="226"/>
    </location>
</feature>
<feature type="transmembrane region" description="Helical" evidence="1">
    <location>
        <begin position="173"/>
        <end position="192"/>
    </location>
</feature>
<evidence type="ECO:0000313" key="3">
    <source>
        <dbReference type="Proteomes" id="UP000628840"/>
    </source>
</evidence>
<feature type="transmembrane region" description="Helical" evidence="1">
    <location>
        <begin position="269"/>
        <end position="287"/>
    </location>
</feature>